<evidence type="ECO:0000256" key="1">
    <source>
        <dbReference type="ARBA" id="ARBA00004651"/>
    </source>
</evidence>
<evidence type="ECO:0000256" key="3">
    <source>
        <dbReference type="ARBA" id="ARBA00022692"/>
    </source>
</evidence>
<feature type="transmembrane region" description="Helical" evidence="7">
    <location>
        <begin position="494"/>
        <end position="516"/>
    </location>
</feature>
<protein>
    <submittedName>
        <fullName evidence="9">Putative ABC transport system permease protein</fullName>
    </submittedName>
</protein>
<feature type="transmembrane region" description="Helical" evidence="7">
    <location>
        <begin position="322"/>
        <end position="345"/>
    </location>
</feature>
<evidence type="ECO:0000256" key="4">
    <source>
        <dbReference type="ARBA" id="ARBA00022989"/>
    </source>
</evidence>
<proteinExistence type="inferred from homology"/>
<evidence type="ECO:0000313" key="9">
    <source>
        <dbReference type="EMBL" id="SDG84553.1"/>
    </source>
</evidence>
<accession>A0A1G7XKH7</accession>
<feature type="transmembrane region" description="Helical" evidence="7">
    <location>
        <begin position="808"/>
        <end position="829"/>
    </location>
</feature>
<evidence type="ECO:0000313" key="10">
    <source>
        <dbReference type="Proteomes" id="UP000199623"/>
    </source>
</evidence>
<reference evidence="10" key="1">
    <citation type="submission" date="2016-10" db="EMBL/GenBank/DDBJ databases">
        <authorList>
            <person name="Varghese N."/>
            <person name="Submissions S."/>
        </authorList>
    </citation>
    <scope>NUCLEOTIDE SEQUENCE [LARGE SCALE GENOMIC DNA]</scope>
    <source>
        <strain evidence="10">CGMCC 4.3506</strain>
    </source>
</reference>
<feature type="transmembrane region" description="Helical" evidence="7">
    <location>
        <begin position="365"/>
        <end position="385"/>
    </location>
</feature>
<evidence type="ECO:0000256" key="7">
    <source>
        <dbReference type="SAM" id="Phobius"/>
    </source>
</evidence>
<feature type="domain" description="ABC3 transporter permease C-terminal" evidence="8">
    <location>
        <begin position="724"/>
        <end position="839"/>
    </location>
</feature>
<evidence type="ECO:0000256" key="2">
    <source>
        <dbReference type="ARBA" id="ARBA00022475"/>
    </source>
</evidence>
<keyword evidence="4 7" id="KW-1133">Transmembrane helix</keyword>
<keyword evidence="5 7" id="KW-0472">Membrane</keyword>
<keyword evidence="2" id="KW-1003">Cell membrane</keyword>
<keyword evidence="10" id="KW-1185">Reference proteome</keyword>
<comment type="similarity">
    <text evidence="6">Belongs to the ABC-4 integral membrane protein family.</text>
</comment>
<dbReference type="PANTHER" id="PTHR30572:SF4">
    <property type="entry name" value="ABC TRANSPORTER PERMEASE YTRF"/>
    <property type="match status" value="1"/>
</dbReference>
<dbReference type="GO" id="GO:0022857">
    <property type="term" value="F:transmembrane transporter activity"/>
    <property type="evidence" value="ECO:0007669"/>
    <property type="project" value="TreeGrafter"/>
</dbReference>
<feature type="transmembrane region" description="Helical" evidence="7">
    <location>
        <begin position="413"/>
        <end position="433"/>
    </location>
</feature>
<evidence type="ECO:0000256" key="6">
    <source>
        <dbReference type="ARBA" id="ARBA00038076"/>
    </source>
</evidence>
<feature type="transmembrane region" description="Helical" evidence="7">
    <location>
        <begin position="719"/>
        <end position="744"/>
    </location>
</feature>
<organism evidence="9 10">
    <name type="scientific">Lentzea fradiae</name>
    <dbReference type="NCBI Taxonomy" id="200378"/>
    <lineage>
        <taxon>Bacteria</taxon>
        <taxon>Bacillati</taxon>
        <taxon>Actinomycetota</taxon>
        <taxon>Actinomycetes</taxon>
        <taxon>Pseudonocardiales</taxon>
        <taxon>Pseudonocardiaceae</taxon>
        <taxon>Lentzea</taxon>
    </lineage>
</organism>
<evidence type="ECO:0000256" key="5">
    <source>
        <dbReference type="ARBA" id="ARBA00023136"/>
    </source>
</evidence>
<feature type="transmembrane region" description="Helical" evidence="7">
    <location>
        <begin position="270"/>
        <end position="295"/>
    </location>
</feature>
<dbReference type="Pfam" id="PF02687">
    <property type="entry name" value="FtsX"/>
    <property type="match status" value="2"/>
</dbReference>
<feature type="transmembrane region" description="Helical" evidence="7">
    <location>
        <begin position="439"/>
        <end position="461"/>
    </location>
</feature>
<evidence type="ECO:0000259" key="8">
    <source>
        <dbReference type="Pfam" id="PF02687"/>
    </source>
</evidence>
<gene>
    <name evidence="9" type="ORF">SAMN05216553_11263</name>
</gene>
<dbReference type="EMBL" id="FNCC01000012">
    <property type="protein sequence ID" value="SDG84553.1"/>
    <property type="molecule type" value="Genomic_DNA"/>
</dbReference>
<keyword evidence="3 7" id="KW-0812">Transmembrane</keyword>
<sequence>MLSVRTRWKLFTGLIVVVVLGVTMLAATGQMLLATRDASLVRDQIGAGRFEATSVVVRAQQRAHIPTDDGDTTYDYAPLLLEPRRIPAGIASKVDAVPGVGSVLADRTFSATLVGGADGTRAGHGWSSAALAPYRLTAGTEPRARDEVVLDEGTAQAQGLEPGDRTEVITLGGVREVKVAGVAKGPGGDGRFTDTAVFFTDQTAAELSGAGDQVDALGVFGEAGTAPEVLAEQVRQAVADPSLVVVTGVDRLDPATVGDYTRAVTDSGSFLAITALISAFVSVFVVASTFAFVVAQRRRELALLRTVGATPKQVQRMMIGESAIVGVVASLAGCVLGAIGGQVLAGLTVSFGIAPPGFSAPVAPLALMIAFLVGVGVSVLGVFAASRQAGRVAPVEALREADVEQGVMTRGRWLIGLGFFGLALLMMLLMARVGGEASVVFAIVLTEVLVIALAALAPLFVPPLVWLLARPLSAWTDVTGLLAGANSRSAPRRVAALAAPILITVAIGSSMLGVIATTSATAAADARAHLSAQFVVTAESGAGLPQDTVDKMRSVSGVEGVAGVVKTNGWAPNLGEPDQVTMGVADPRTLGTVFKVAPASGSLEQFTGASVVLTREASGLLDWTAGQRATVYLGDGTAAEVTVAAVLAADAGLPDIVLSPDIARGHVHDPLISEVYVTLAQGADAGDVRDALAGLAGVTVVTAEEWLSSQSQNAQQDNLIAIALLFGMAILYTGISIANTLAMSMGERTEEIRLMRRVGATGRQITGVMLGEIMAVVLVGVVLGLLVAAITIVGVWRGLASTGAEAVIGVPFLQLMVVVVACVAIALAGGMVPTLRALRVTSAARPAE</sequence>
<dbReference type="InterPro" id="IPR003838">
    <property type="entry name" value="ABC3_permease_C"/>
</dbReference>
<dbReference type="InterPro" id="IPR050250">
    <property type="entry name" value="Macrolide_Exporter_MacB"/>
</dbReference>
<dbReference type="AlphaFoldDB" id="A0A1G7XKH7"/>
<feature type="domain" description="ABC3 transporter permease C-terminal" evidence="8">
    <location>
        <begin position="273"/>
        <end position="391"/>
    </location>
</feature>
<feature type="transmembrane region" description="Helical" evidence="7">
    <location>
        <begin position="765"/>
        <end position="796"/>
    </location>
</feature>
<dbReference type="Proteomes" id="UP000199623">
    <property type="component" value="Unassembled WGS sequence"/>
</dbReference>
<name>A0A1G7XKH7_9PSEU</name>
<dbReference type="STRING" id="200378.SAMN05216553_11263"/>
<dbReference type="PANTHER" id="PTHR30572">
    <property type="entry name" value="MEMBRANE COMPONENT OF TRANSPORTER-RELATED"/>
    <property type="match status" value="1"/>
</dbReference>
<dbReference type="GO" id="GO:0005886">
    <property type="term" value="C:plasma membrane"/>
    <property type="evidence" value="ECO:0007669"/>
    <property type="project" value="UniProtKB-SubCell"/>
</dbReference>
<comment type="subcellular location">
    <subcellularLocation>
        <location evidence="1">Cell membrane</location>
        <topology evidence="1">Multi-pass membrane protein</topology>
    </subcellularLocation>
</comment>